<keyword evidence="3" id="KW-1185">Reference proteome</keyword>
<keyword evidence="1" id="KW-0732">Signal</keyword>
<organism evidence="2 3">
    <name type="scientific">Boletus edulis BED1</name>
    <dbReference type="NCBI Taxonomy" id="1328754"/>
    <lineage>
        <taxon>Eukaryota</taxon>
        <taxon>Fungi</taxon>
        <taxon>Dikarya</taxon>
        <taxon>Basidiomycota</taxon>
        <taxon>Agaricomycotina</taxon>
        <taxon>Agaricomycetes</taxon>
        <taxon>Agaricomycetidae</taxon>
        <taxon>Boletales</taxon>
        <taxon>Boletineae</taxon>
        <taxon>Boletaceae</taxon>
        <taxon>Boletoideae</taxon>
        <taxon>Boletus</taxon>
    </lineage>
</organism>
<reference evidence="2" key="1">
    <citation type="submission" date="2019-10" db="EMBL/GenBank/DDBJ databases">
        <authorList>
            <consortium name="DOE Joint Genome Institute"/>
            <person name="Kuo A."/>
            <person name="Miyauchi S."/>
            <person name="Kiss E."/>
            <person name="Drula E."/>
            <person name="Kohler A."/>
            <person name="Sanchez-Garcia M."/>
            <person name="Andreopoulos B."/>
            <person name="Barry K.W."/>
            <person name="Bonito G."/>
            <person name="Buee M."/>
            <person name="Carver A."/>
            <person name="Chen C."/>
            <person name="Cichocki N."/>
            <person name="Clum A."/>
            <person name="Culley D."/>
            <person name="Crous P.W."/>
            <person name="Fauchery L."/>
            <person name="Girlanda M."/>
            <person name="Hayes R."/>
            <person name="Keri Z."/>
            <person name="LaButti K."/>
            <person name="Lipzen A."/>
            <person name="Lombard V."/>
            <person name="Magnuson J."/>
            <person name="Maillard F."/>
            <person name="Morin E."/>
            <person name="Murat C."/>
            <person name="Nolan M."/>
            <person name="Ohm R."/>
            <person name="Pangilinan J."/>
            <person name="Pereira M."/>
            <person name="Perotto S."/>
            <person name="Peter M."/>
            <person name="Riley R."/>
            <person name="Sitrit Y."/>
            <person name="Stielow B."/>
            <person name="Szollosi G."/>
            <person name="Zifcakova L."/>
            <person name="Stursova M."/>
            <person name="Spatafora J.W."/>
            <person name="Tedersoo L."/>
            <person name="Vaario L.-M."/>
            <person name="Yamada A."/>
            <person name="Yan M."/>
            <person name="Wang P."/>
            <person name="Xu J."/>
            <person name="Bruns T."/>
            <person name="Baldrian P."/>
            <person name="Vilgalys R."/>
            <person name="Henrissat B."/>
            <person name="Grigoriev I.V."/>
            <person name="Hibbett D."/>
            <person name="Nagy L.G."/>
            <person name="Martin F.M."/>
        </authorList>
    </citation>
    <scope>NUCLEOTIDE SEQUENCE</scope>
    <source>
        <strain evidence="2">BED1</strain>
    </source>
</reference>
<sequence length="86" mass="9803">MRILPLVIHLFLCLWTRTSENPLCPLCQTKGTSGDVQGGPCTIRRQDWTFPGNEHWRDKFACDTSSASEWCSLFTVCCVCRPRVIL</sequence>
<comment type="caution">
    <text evidence="2">The sequence shown here is derived from an EMBL/GenBank/DDBJ whole genome shotgun (WGS) entry which is preliminary data.</text>
</comment>
<evidence type="ECO:0000256" key="1">
    <source>
        <dbReference type="SAM" id="SignalP"/>
    </source>
</evidence>
<reference evidence="2" key="2">
    <citation type="journal article" date="2020" name="Nat. Commun.">
        <title>Large-scale genome sequencing of mycorrhizal fungi provides insights into the early evolution of symbiotic traits.</title>
        <authorList>
            <person name="Miyauchi S."/>
            <person name="Kiss E."/>
            <person name="Kuo A."/>
            <person name="Drula E."/>
            <person name="Kohler A."/>
            <person name="Sanchez-Garcia M."/>
            <person name="Morin E."/>
            <person name="Andreopoulos B."/>
            <person name="Barry K.W."/>
            <person name="Bonito G."/>
            <person name="Buee M."/>
            <person name="Carver A."/>
            <person name="Chen C."/>
            <person name="Cichocki N."/>
            <person name="Clum A."/>
            <person name="Culley D."/>
            <person name="Crous P.W."/>
            <person name="Fauchery L."/>
            <person name="Girlanda M."/>
            <person name="Hayes R.D."/>
            <person name="Keri Z."/>
            <person name="LaButti K."/>
            <person name="Lipzen A."/>
            <person name="Lombard V."/>
            <person name="Magnuson J."/>
            <person name="Maillard F."/>
            <person name="Murat C."/>
            <person name="Nolan M."/>
            <person name="Ohm R.A."/>
            <person name="Pangilinan J."/>
            <person name="Pereira M.F."/>
            <person name="Perotto S."/>
            <person name="Peter M."/>
            <person name="Pfister S."/>
            <person name="Riley R."/>
            <person name="Sitrit Y."/>
            <person name="Stielow J.B."/>
            <person name="Szollosi G."/>
            <person name="Zifcakova L."/>
            <person name="Stursova M."/>
            <person name="Spatafora J.W."/>
            <person name="Tedersoo L."/>
            <person name="Vaario L.M."/>
            <person name="Yamada A."/>
            <person name="Yan M."/>
            <person name="Wang P."/>
            <person name="Xu J."/>
            <person name="Bruns T."/>
            <person name="Baldrian P."/>
            <person name="Vilgalys R."/>
            <person name="Dunand C."/>
            <person name="Henrissat B."/>
            <person name="Grigoriev I.V."/>
            <person name="Hibbett D."/>
            <person name="Nagy L.G."/>
            <person name="Martin F.M."/>
        </authorList>
    </citation>
    <scope>NUCLEOTIDE SEQUENCE</scope>
    <source>
        <strain evidence="2">BED1</strain>
    </source>
</reference>
<dbReference type="EMBL" id="WHUW01000397">
    <property type="protein sequence ID" value="KAF8414955.1"/>
    <property type="molecule type" value="Genomic_DNA"/>
</dbReference>
<gene>
    <name evidence="2" type="ORF">L210DRAFT_3589167</name>
</gene>
<evidence type="ECO:0000313" key="3">
    <source>
        <dbReference type="Proteomes" id="UP001194468"/>
    </source>
</evidence>
<feature type="chain" id="PRO_5041914339" description="Secreted protein" evidence="1">
    <location>
        <begin position="21"/>
        <end position="86"/>
    </location>
</feature>
<name>A0AAD4BAP5_BOLED</name>
<protein>
    <recommendedName>
        <fullName evidence="4">Secreted protein</fullName>
    </recommendedName>
</protein>
<evidence type="ECO:0000313" key="2">
    <source>
        <dbReference type="EMBL" id="KAF8414955.1"/>
    </source>
</evidence>
<dbReference type="Proteomes" id="UP001194468">
    <property type="component" value="Unassembled WGS sequence"/>
</dbReference>
<feature type="signal peptide" evidence="1">
    <location>
        <begin position="1"/>
        <end position="20"/>
    </location>
</feature>
<accession>A0AAD4BAP5</accession>
<evidence type="ECO:0008006" key="4">
    <source>
        <dbReference type="Google" id="ProtNLM"/>
    </source>
</evidence>
<proteinExistence type="predicted"/>
<dbReference type="AlphaFoldDB" id="A0AAD4BAP5"/>